<proteinExistence type="predicted"/>
<dbReference type="Gene3D" id="3.90.550.10">
    <property type="entry name" value="Spore Coat Polysaccharide Biosynthesis Protein SpsA, Chain A"/>
    <property type="match status" value="1"/>
</dbReference>
<dbReference type="PANTHER" id="PTHR43685:SF2">
    <property type="entry name" value="GLYCOSYLTRANSFERASE 2-LIKE DOMAIN-CONTAINING PROTEIN"/>
    <property type="match status" value="1"/>
</dbReference>
<reference evidence="3" key="1">
    <citation type="submission" date="2018-05" db="EMBL/GenBank/DDBJ databases">
        <title>Azospirillum thermophila sp. nov., a novel isolated from hot spring.</title>
        <authorList>
            <person name="Zhao Z."/>
        </authorList>
    </citation>
    <scope>NUCLEOTIDE SEQUENCE [LARGE SCALE GENOMIC DNA]</scope>
    <source>
        <strain evidence="3">CFH 70021</strain>
    </source>
</reference>
<evidence type="ECO:0000313" key="3">
    <source>
        <dbReference type="Proteomes" id="UP000245629"/>
    </source>
</evidence>
<keyword evidence="3" id="KW-1185">Reference proteome</keyword>
<evidence type="ECO:0000313" key="2">
    <source>
        <dbReference type="EMBL" id="AWK88481.1"/>
    </source>
</evidence>
<dbReference type="InterPro" id="IPR029044">
    <property type="entry name" value="Nucleotide-diphossugar_trans"/>
</dbReference>
<sequence>MTWRGEGPPAWSRTMTKTDAEPPAVSIGVPVYNGERLLARALDSLCAQTYADVEIIISDNASTDGTEAICRAYAARHPHIRYHRQPRNLGAAGNFNFVFRQARGRFFKWAAHDDVLAPGYLAACVEALEAHPDAVLAGTDAGLINDDGSPLAYDAERRTFIDRYGKSWYWAPEPDSGTSSADPVRRFATLVLRDSWCLEVFGLIRTEALRRSSLIGSYYGSDKILLAELATIGRFHKVPEPLFLRGCQPAQSSYLTPQQQAAWIRGRQTRSFDQGWMAWHLLRASLRPELSLPQKLACAGCVVRHAIKPEKLKRLVVPGPNNYFGIGARTARN</sequence>
<evidence type="ECO:0000259" key="1">
    <source>
        <dbReference type="Pfam" id="PF00535"/>
    </source>
</evidence>
<dbReference type="OrthoDB" id="9816424at2"/>
<dbReference type="GO" id="GO:0016740">
    <property type="term" value="F:transferase activity"/>
    <property type="evidence" value="ECO:0007669"/>
    <property type="project" value="UniProtKB-KW"/>
</dbReference>
<organism evidence="2 3">
    <name type="scientific">Azospirillum thermophilum</name>
    <dbReference type="NCBI Taxonomy" id="2202148"/>
    <lineage>
        <taxon>Bacteria</taxon>
        <taxon>Pseudomonadati</taxon>
        <taxon>Pseudomonadota</taxon>
        <taxon>Alphaproteobacteria</taxon>
        <taxon>Rhodospirillales</taxon>
        <taxon>Azospirillaceae</taxon>
        <taxon>Azospirillum</taxon>
    </lineage>
</organism>
<dbReference type="KEGG" id="azz:DEW08_20670"/>
<dbReference type="CDD" id="cd00761">
    <property type="entry name" value="Glyco_tranf_GTA_type"/>
    <property type="match status" value="1"/>
</dbReference>
<protein>
    <submittedName>
        <fullName evidence="2">Glycosyl transferase family 2</fullName>
    </submittedName>
</protein>
<keyword evidence="2" id="KW-0808">Transferase</keyword>
<dbReference type="PANTHER" id="PTHR43685">
    <property type="entry name" value="GLYCOSYLTRANSFERASE"/>
    <property type="match status" value="1"/>
</dbReference>
<dbReference type="AlphaFoldDB" id="A0A2S2CVF8"/>
<dbReference type="InterPro" id="IPR050834">
    <property type="entry name" value="Glycosyltransf_2"/>
</dbReference>
<accession>A0A2S2CVF8</accession>
<feature type="domain" description="Glycosyltransferase 2-like" evidence="1">
    <location>
        <begin position="26"/>
        <end position="154"/>
    </location>
</feature>
<dbReference type="Proteomes" id="UP000245629">
    <property type="component" value="Chromosome 3"/>
</dbReference>
<dbReference type="SUPFAM" id="SSF53448">
    <property type="entry name" value="Nucleotide-diphospho-sugar transferases"/>
    <property type="match status" value="1"/>
</dbReference>
<dbReference type="EMBL" id="CP029354">
    <property type="protein sequence ID" value="AWK88481.1"/>
    <property type="molecule type" value="Genomic_DNA"/>
</dbReference>
<name>A0A2S2CVF8_9PROT</name>
<gene>
    <name evidence="2" type="ORF">DEW08_20670</name>
</gene>
<dbReference type="Pfam" id="PF00535">
    <property type="entry name" value="Glycos_transf_2"/>
    <property type="match status" value="1"/>
</dbReference>
<dbReference type="InterPro" id="IPR001173">
    <property type="entry name" value="Glyco_trans_2-like"/>
</dbReference>